<organism evidence="2 3">
    <name type="scientific">Oryza sativa subsp. japonica</name>
    <name type="common">Rice</name>
    <dbReference type="NCBI Taxonomy" id="39947"/>
    <lineage>
        <taxon>Eukaryota</taxon>
        <taxon>Viridiplantae</taxon>
        <taxon>Streptophyta</taxon>
        <taxon>Embryophyta</taxon>
        <taxon>Tracheophyta</taxon>
        <taxon>Spermatophyta</taxon>
        <taxon>Magnoliopsida</taxon>
        <taxon>Liliopsida</taxon>
        <taxon>Poales</taxon>
        <taxon>Poaceae</taxon>
        <taxon>BOP clade</taxon>
        <taxon>Oryzoideae</taxon>
        <taxon>Oryzeae</taxon>
        <taxon>Oryzinae</taxon>
        <taxon>Oryza</taxon>
        <taxon>Oryza sativa</taxon>
    </lineage>
</organism>
<evidence type="ECO:0000256" key="1">
    <source>
        <dbReference type="SAM" id="MobiDB-lite"/>
    </source>
</evidence>
<dbReference type="AlphaFoldDB" id="A0A0P0WJN6"/>
<evidence type="ECO:0000313" key="3">
    <source>
        <dbReference type="Proteomes" id="UP000059680"/>
    </source>
</evidence>
<keyword evidence="3" id="KW-1185">Reference proteome</keyword>
<protein>
    <submittedName>
        <fullName evidence="2">Os05g0239350 protein</fullName>
    </submittedName>
</protein>
<gene>
    <name evidence="2" type="ordered locus">Os05g0239350</name>
    <name evidence="2" type="ORF">OSNPB_050239350</name>
</gene>
<proteinExistence type="predicted"/>
<reference evidence="2 3" key="2">
    <citation type="journal article" date="2013" name="Plant Cell Physiol.">
        <title>Rice Annotation Project Database (RAP-DB): an integrative and interactive database for rice genomics.</title>
        <authorList>
            <person name="Sakai H."/>
            <person name="Lee S.S."/>
            <person name="Tanaka T."/>
            <person name="Numa H."/>
            <person name="Kim J."/>
            <person name="Kawahara Y."/>
            <person name="Wakimoto H."/>
            <person name="Yang C.C."/>
            <person name="Iwamoto M."/>
            <person name="Abe T."/>
            <person name="Yamada Y."/>
            <person name="Muto A."/>
            <person name="Inokuchi H."/>
            <person name="Ikemura T."/>
            <person name="Matsumoto T."/>
            <person name="Sasaki T."/>
            <person name="Itoh T."/>
        </authorList>
    </citation>
    <scope>NUCLEOTIDE SEQUENCE [LARGE SCALE GENOMIC DNA]</scope>
    <source>
        <strain evidence="3">cv. Nipponbare</strain>
    </source>
</reference>
<reference evidence="2 3" key="3">
    <citation type="journal article" date="2013" name="Rice">
        <title>Improvement of the Oryza sativa Nipponbare reference genome using next generation sequence and optical map data.</title>
        <authorList>
            <person name="Kawahara Y."/>
            <person name="de la Bastide M."/>
            <person name="Hamilton J.P."/>
            <person name="Kanamori H."/>
            <person name="McCombie W.R."/>
            <person name="Ouyang S."/>
            <person name="Schwartz D.C."/>
            <person name="Tanaka T."/>
            <person name="Wu J."/>
            <person name="Zhou S."/>
            <person name="Childs K.L."/>
            <person name="Davidson R.M."/>
            <person name="Lin H."/>
            <person name="Quesada-Ocampo L."/>
            <person name="Vaillancourt B."/>
            <person name="Sakai H."/>
            <person name="Lee S.S."/>
            <person name="Kim J."/>
            <person name="Numa H."/>
            <person name="Itoh T."/>
            <person name="Buell C.R."/>
            <person name="Matsumoto T."/>
        </authorList>
    </citation>
    <scope>NUCLEOTIDE SEQUENCE [LARGE SCALE GENOMIC DNA]</scope>
    <source>
        <strain evidence="3">cv. Nipponbare</strain>
    </source>
</reference>
<accession>A0A0P0WJN6</accession>
<feature type="region of interest" description="Disordered" evidence="1">
    <location>
        <begin position="1"/>
        <end position="142"/>
    </location>
</feature>
<dbReference type="PaxDb" id="39947-A0A0P0WJN6"/>
<feature type="compositionally biased region" description="Polar residues" evidence="1">
    <location>
        <begin position="126"/>
        <end position="142"/>
    </location>
</feature>
<evidence type="ECO:0000313" key="2">
    <source>
        <dbReference type="EMBL" id="BAS92960.1"/>
    </source>
</evidence>
<dbReference type="EMBL" id="AP014961">
    <property type="protein sequence ID" value="BAS92960.1"/>
    <property type="molecule type" value="Genomic_DNA"/>
</dbReference>
<sequence length="142" mass="14971">RTHRAARERETRQGRAARRSASPPEPAPARSPESPPSCPSSRPGRAPGRRAHVGGGADADAAPDVRGPHQRPPAVLPCRSPADGPSSPPFRLVVSSSVPPRVRQLLCPSSRDAPISSPVQRRREGSPSSLPSYSTLFPTAAQ</sequence>
<feature type="non-terminal residue" evidence="2">
    <location>
        <position position="1"/>
    </location>
</feature>
<feature type="compositionally biased region" description="Pro residues" evidence="1">
    <location>
        <begin position="23"/>
        <end position="38"/>
    </location>
</feature>
<dbReference type="Gramene" id="Os05t0239350-01">
    <property type="protein sequence ID" value="Os05t0239350-01"/>
    <property type="gene ID" value="Os05g0239350"/>
</dbReference>
<dbReference type="Proteomes" id="UP000059680">
    <property type="component" value="Chromosome 5"/>
</dbReference>
<reference evidence="3" key="1">
    <citation type="journal article" date="2005" name="Nature">
        <title>The map-based sequence of the rice genome.</title>
        <authorList>
            <consortium name="International rice genome sequencing project (IRGSP)"/>
            <person name="Matsumoto T."/>
            <person name="Wu J."/>
            <person name="Kanamori H."/>
            <person name="Katayose Y."/>
            <person name="Fujisawa M."/>
            <person name="Namiki N."/>
            <person name="Mizuno H."/>
            <person name="Yamamoto K."/>
            <person name="Antonio B.A."/>
            <person name="Baba T."/>
            <person name="Sakata K."/>
            <person name="Nagamura Y."/>
            <person name="Aoki H."/>
            <person name="Arikawa K."/>
            <person name="Arita K."/>
            <person name="Bito T."/>
            <person name="Chiden Y."/>
            <person name="Fujitsuka N."/>
            <person name="Fukunaka R."/>
            <person name="Hamada M."/>
            <person name="Harada C."/>
            <person name="Hayashi A."/>
            <person name="Hijishita S."/>
            <person name="Honda M."/>
            <person name="Hosokawa S."/>
            <person name="Ichikawa Y."/>
            <person name="Idonuma A."/>
            <person name="Iijima M."/>
            <person name="Ikeda M."/>
            <person name="Ikeno M."/>
            <person name="Ito K."/>
            <person name="Ito S."/>
            <person name="Ito T."/>
            <person name="Ito Y."/>
            <person name="Ito Y."/>
            <person name="Iwabuchi A."/>
            <person name="Kamiya K."/>
            <person name="Karasawa W."/>
            <person name="Kurita K."/>
            <person name="Katagiri S."/>
            <person name="Kikuta A."/>
            <person name="Kobayashi H."/>
            <person name="Kobayashi N."/>
            <person name="Machita K."/>
            <person name="Maehara T."/>
            <person name="Masukawa M."/>
            <person name="Mizubayashi T."/>
            <person name="Mukai Y."/>
            <person name="Nagasaki H."/>
            <person name="Nagata Y."/>
            <person name="Naito S."/>
            <person name="Nakashima M."/>
            <person name="Nakama Y."/>
            <person name="Nakamichi Y."/>
            <person name="Nakamura M."/>
            <person name="Meguro A."/>
            <person name="Negishi M."/>
            <person name="Ohta I."/>
            <person name="Ohta T."/>
            <person name="Okamoto M."/>
            <person name="Ono N."/>
            <person name="Saji S."/>
            <person name="Sakaguchi M."/>
            <person name="Sakai K."/>
            <person name="Shibata M."/>
            <person name="Shimokawa T."/>
            <person name="Song J."/>
            <person name="Takazaki Y."/>
            <person name="Terasawa K."/>
            <person name="Tsugane M."/>
            <person name="Tsuji K."/>
            <person name="Ueda S."/>
            <person name="Waki K."/>
            <person name="Yamagata H."/>
            <person name="Yamamoto M."/>
            <person name="Yamamoto S."/>
            <person name="Yamane H."/>
            <person name="Yoshiki S."/>
            <person name="Yoshihara R."/>
            <person name="Yukawa K."/>
            <person name="Zhong H."/>
            <person name="Yano M."/>
            <person name="Yuan Q."/>
            <person name="Ouyang S."/>
            <person name="Liu J."/>
            <person name="Jones K.M."/>
            <person name="Gansberger K."/>
            <person name="Moffat K."/>
            <person name="Hill J."/>
            <person name="Bera J."/>
            <person name="Fadrosh D."/>
            <person name="Jin S."/>
            <person name="Johri S."/>
            <person name="Kim M."/>
            <person name="Overton L."/>
            <person name="Reardon M."/>
            <person name="Tsitrin T."/>
            <person name="Vuong H."/>
            <person name="Weaver B."/>
            <person name="Ciecko A."/>
            <person name="Tallon L."/>
            <person name="Jackson J."/>
            <person name="Pai G."/>
            <person name="Aken S.V."/>
            <person name="Utterback T."/>
            <person name="Reidmuller S."/>
            <person name="Feldblyum T."/>
            <person name="Hsiao J."/>
            <person name="Zismann V."/>
            <person name="Iobst S."/>
            <person name="de Vazeille A.R."/>
            <person name="Buell C.R."/>
            <person name="Ying K."/>
            <person name="Li Y."/>
            <person name="Lu T."/>
            <person name="Huang Y."/>
            <person name="Zhao Q."/>
            <person name="Feng Q."/>
            <person name="Zhang L."/>
            <person name="Zhu J."/>
            <person name="Weng Q."/>
            <person name="Mu J."/>
            <person name="Lu Y."/>
            <person name="Fan D."/>
            <person name="Liu Y."/>
            <person name="Guan J."/>
            <person name="Zhang Y."/>
            <person name="Yu S."/>
            <person name="Liu X."/>
            <person name="Zhang Y."/>
            <person name="Hong G."/>
            <person name="Han B."/>
            <person name="Choisne N."/>
            <person name="Demange N."/>
            <person name="Orjeda G."/>
            <person name="Samain S."/>
            <person name="Cattolico L."/>
            <person name="Pelletier E."/>
            <person name="Couloux A."/>
            <person name="Segurens B."/>
            <person name="Wincker P."/>
            <person name="D'Hont A."/>
            <person name="Scarpelli C."/>
            <person name="Weissenbach J."/>
            <person name="Salanoubat M."/>
            <person name="Quetier F."/>
            <person name="Yu Y."/>
            <person name="Kim H.R."/>
            <person name="Rambo T."/>
            <person name="Currie J."/>
            <person name="Collura K."/>
            <person name="Luo M."/>
            <person name="Yang T."/>
            <person name="Ammiraju J.S.S."/>
            <person name="Engler F."/>
            <person name="Soderlund C."/>
            <person name="Wing R.A."/>
            <person name="Palmer L.E."/>
            <person name="de la Bastide M."/>
            <person name="Spiegel L."/>
            <person name="Nascimento L."/>
            <person name="Zutavern T."/>
            <person name="O'Shaughnessy A."/>
            <person name="Dike S."/>
            <person name="Dedhia N."/>
            <person name="Preston R."/>
            <person name="Balija V."/>
            <person name="McCombie W.R."/>
            <person name="Chow T."/>
            <person name="Chen H."/>
            <person name="Chung M."/>
            <person name="Chen C."/>
            <person name="Shaw J."/>
            <person name="Wu H."/>
            <person name="Hsiao K."/>
            <person name="Chao Y."/>
            <person name="Chu M."/>
            <person name="Cheng C."/>
            <person name="Hour A."/>
            <person name="Lee P."/>
            <person name="Lin S."/>
            <person name="Lin Y."/>
            <person name="Liou J."/>
            <person name="Liu S."/>
            <person name="Hsing Y."/>
            <person name="Raghuvanshi S."/>
            <person name="Mohanty A."/>
            <person name="Bharti A.K."/>
            <person name="Gaur A."/>
            <person name="Gupta V."/>
            <person name="Kumar D."/>
            <person name="Ravi V."/>
            <person name="Vij S."/>
            <person name="Kapur A."/>
            <person name="Khurana P."/>
            <person name="Khurana P."/>
            <person name="Khurana J.P."/>
            <person name="Tyagi A.K."/>
            <person name="Gaikwad K."/>
            <person name="Singh A."/>
            <person name="Dalal V."/>
            <person name="Srivastava S."/>
            <person name="Dixit A."/>
            <person name="Pal A.K."/>
            <person name="Ghazi I.A."/>
            <person name="Yadav M."/>
            <person name="Pandit A."/>
            <person name="Bhargava A."/>
            <person name="Sureshbabu K."/>
            <person name="Batra K."/>
            <person name="Sharma T.R."/>
            <person name="Mohapatra T."/>
            <person name="Singh N.K."/>
            <person name="Messing J."/>
            <person name="Nelson A.B."/>
            <person name="Fuks G."/>
            <person name="Kavchok S."/>
            <person name="Keizer G."/>
            <person name="Linton E."/>
            <person name="Llaca V."/>
            <person name="Song R."/>
            <person name="Tanyolac B."/>
            <person name="Young S."/>
            <person name="Ho-Il K."/>
            <person name="Hahn J.H."/>
            <person name="Sangsakoo G."/>
            <person name="Vanavichit A."/>
            <person name="de Mattos Luiz.A.T."/>
            <person name="Zimmer P.D."/>
            <person name="Malone G."/>
            <person name="Dellagostin O."/>
            <person name="de Oliveira A.C."/>
            <person name="Bevan M."/>
            <person name="Bancroft I."/>
            <person name="Minx P."/>
            <person name="Cordum H."/>
            <person name="Wilson R."/>
            <person name="Cheng Z."/>
            <person name="Jin W."/>
            <person name="Jiang J."/>
            <person name="Leong S.A."/>
            <person name="Iwama H."/>
            <person name="Gojobori T."/>
            <person name="Itoh T."/>
            <person name="Niimura Y."/>
            <person name="Fujii Y."/>
            <person name="Habara T."/>
            <person name="Sakai H."/>
            <person name="Sato Y."/>
            <person name="Wilson G."/>
            <person name="Kumar K."/>
            <person name="McCouch S."/>
            <person name="Juretic N."/>
            <person name="Hoen D."/>
            <person name="Wright S."/>
            <person name="Bruskiewich R."/>
            <person name="Bureau T."/>
            <person name="Miyao A."/>
            <person name="Hirochika H."/>
            <person name="Nishikawa T."/>
            <person name="Kadowaki K."/>
            <person name="Sugiura M."/>
            <person name="Burr B."/>
            <person name="Sasaki T."/>
        </authorList>
    </citation>
    <scope>NUCLEOTIDE SEQUENCE [LARGE SCALE GENOMIC DNA]</scope>
    <source>
        <strain evidence="3">cv. Nipponbare</strain>
    </source>
</reference>
<feature type="compositionally biased region" description="Basic and acidic residues" evidence="1">
    <location>
        <begin position="1"/>
        <end position="13"/>
    </location>
</feature>
<feature type="compositionally biased region" description="Low complexity" evidence="1">
    <location>
        <begin position="89"/>
        <end position="103"/>
    </location>
</feature>
<name>A0A0P0WJN6_ORYSJ</name>
<dbReference type="InParanoid" id="A0A0P0WJN6"/>